<reference evidence="2 3" key="1">
    <citation type="submission" date="2023-07" db="EMBL/GenBank/DDBJ databases">
        <title>Genomic Encyclopedia of Type Strains, Phase IV (KMG-IV): sequencing the most valuable type-strain genomes for metagenomic binning, comparative biology and taxonomic classification.</title>
        <authorList>
            <person name="Goeker M."/>
        </authorList>
    </citation>
    <scope>NUCLEOTIDE SEQUENCE [LARGE SCALE GENOMIC DNA]</scope>
    <source>
        <strain evidence="2 3">DSM 102814</strain>
    </source>
</reference>
<organism evidence="2 3">
    <name type="scientific">Mesonia maritima</name>
    <dbReference type="NCBI Taxonomy" id="1793873"/>
    <lineage>
        <taxon>Bacteria</taxon>
        <taxon>Pseudomonadati</taxon>
        <taxon>Bacteroidota</taxon>
        <taxon>Flavobacteriia</taxon>
        <taxon>Flavobacteriales</taxon>
        <taxon>Flavobacteriaceae</taxon>
        <taxon>Mesonia</taxon>
    </lineage>
</organism>
<dbReference type="EMBL" id="JAVDQA010000002">
    <property type="protein sequence ID" value="MDR6300479.1"/>
    <property type="molecule type" value="Genomic_DNA"/>
</dbReference>
<feature type="signal peptide" evidence="1">
    <location>
        <begin position="1"/>
        <end position="23"/>
    </location>
</feature>
<keyword evidence="3" id="KW-1185">Reference proteome</keyword>
<proteinExistence type="predicted"/>
<name>A0ABU1K4D9_9FLAO</name>
<evidence type="ECO:0000256" key="1">
    <source>
        <dbReference type="SAM" id="SignalP"/>
    </source>
</evidence>
<gene>
    <name evidence="2" type="ORF">GGR31_001110</name>
</gene>
<evidence type="ECO:0000313" key="2">
    <source>
        <dbReference type="EMBL" id="MDR6300479.1"/>
    </source>
</evidence>
<sequence>MKNFPQYIFLLFLIFGFKASSLAQGNSQISLAAEDGGQLQFNTNSELANGKNYPNQVRARIQKYNGTNNTNYWKLTVRLASDFYHQNGNYSVDASHAKLIFNQESNYSTNNQLINPSNVPVPLNKFNEVSLIESNVPLNTQTHRTFSFNFYVEGGTHLLTIPNGIYQTAYEFRLYGKQNLSDNYTLIDNFTTGQIARFHINYNGNYGTQSISLQNSANVFNFNFSTATDYANGKSKTINQGLKITSYNTHQILVKTSNSVFTSSTSSATIPVSKLKVNVNLSSPENNVQTFGPLSLSATDQVLIERSATWPQTLLYDLEFSIPPNALQAEDIQHGGTFSAYVFFTIAPN</sequence>
<dbReference type="RefSeq" id="WP_309727386.1">
    <property type="nucleotide sequence ID" value="NZ_JAVDQA010000002.1"/>
</dbReference>
<accession>A0ABU1K4D9</accession>
<evidence type="ECO:0000313" key="3">
    <source>
        <dbReference type="Proteomes" id="UP001257659"/>
    </source>
</evidence>
<feature type="chain" id="PRO_5047414771" description="WxL domain-containing protein" evidence="1">
    <location>
        <begin position="24"/>
        <end position="349"/>
    </location>
</feature>
<dbReference type="Proteomes" id="UP001257659">
    <property type="component" value="Unassembled WGS sequence"/>
</dbReference>
<protein>
    <recommendedName>
        <fullName evidence="4">WxL domain-containing protein</fullName>
    </recommendedName>
</protein>
<keyword evidence="1" id="KW-0732">Signal</keyword>
<evidence type="ECO:0008006" key="4">
    <source>
        <dbReference type="Google" id="ProtNLM"/>
    </source>
</evidence>
<comment type="caution">
    <text evidence="2">The sequence shown here is derived from an EMBL/GenBank/DDBJ whole genome shotgun (WGS) entry which is preliminary data.</text>
</comment>